<accession>A0ABN9ZKU0</accession>
<dbReference type="EMBL" id="OY882872">
    <property type="protein sequence ID" value="CAK6437336.1"/>
    <property type="molecule type" value="Genomic_DNA"/>
</dbReference>
<protein>
    <submittedName>
        <fullName evidence="1">Uncharacterized protein</fullName>
    </submittedName>
</protein>
<name>A0ABN9ZKU0_PIPNA</name>
<sequence>MLQPCPYPGKERLFSLLAPPTSAGRRRKPEVKLPLVAEVPHLSRNRDGGGLQRAGASREIPPFFFPPLPPAPLHSWPQLA</sequence>
<reference evidence="1" key="1">
    <citation type="submission" date="2023-12" db="EMBL/GenBank/DDBJ databases">
        <authorList>
            <person name="Brown T."/>
        </authorList>
    </citation>
    <scope>NUCLEOTIDE SEQUENCE</scope>
</reference>
<gene>
    <name evidence="1" type="ORF">MPIPNATIZW_LOCUS5642</name>
</gene>
<proteinExistence type="predicted"/>
<evidence type="ECO:0000313" key="1">
    <source>
        <dbReference type="EMBL" id="CAK6437336.1"/>
    </source>
</evidence>
<keyword evidence="2" id="KW-1185">Reference proteome</keyword>
<dbReference type="Proteomes" id="UP001314169">
    <property type="component" value="Chromosome 15"/>
</dbReference>
<evidence type="ECO:0000313" key="2">
    <source>
        <dbReference type="Proteomes" id="UP001314169"/>
    </source>
</evidence>
<organism evidence="1 2">
    <name type="scientific">Pipistrellus nathusii</name>
    <name type="common">Nathusius' pipistrelle</name>
    <dbReference type="NCBI Taxonomy" id="59473"/>
    <lineage>
        <taxon>Eukaryota</taxon>
        <taxon>Metazoa</taxon>
        <taxon>Chordata</taxon>
        <taxon>Craniata</taxon>
        <taxon>Vertebrata</taxon>
        <taxon>Euteleostomi</taxon>
        <taxon>Mammalia</taxon>
        <taxon>Eutheria</taxon>
        <taxon>Laurasiatheria</taxon>
        <taxon>Chiroptera</taxon>
        <taxon>Yangochiroptera</taxon>
        <taxon>Vespertilionidae</taxon>
        <taxon>Pipistrellus</taxon>
    </lineage>
</organism>